<evidence type="ECO:0000256" key="11">
    <source>
        <dbReference type="PIRSR" id="PIRSR601233-2"/>
    </source>
</evidence>
<feature type="binding site" evidence="11">
    <location>
        <begin position="2"/>
        <end position="5"/>
    </location>
    <ligand>
        <name>GMP</name>
        <dbReference type="ChEBI" id="CHEBI:58115"/>
    </ligand>
</feature>
<dbReference type="EMBL" id="PEWZ01000050">
    <property type="protein sequence ID" value="PIU35910.1"/>
    <property type="molecule type" value="Genomic_DNA"/>
</dbReference>
<evidence type="ECO:0000256" key="2">
    <source>
        <dbReference type="ARBA" id="ARBA00012726"/>
    </source>
</evidence>
<protein>
    <recommendedName>
        <fullName evidence="2">3'-phosphate/5'-hydroxy nucleic acid ligase</fullName>
        <ecNumber evidence="2">6.5.1.8</ecNumber>
    </recommendedName>
</protein>
<dbReference type="Proteomes" id="UP000229502">
    <property type="component" value="Unassembled WGS sequence"/>
</dbReference>
<name>A0A2M6YRS9_9BACT</name>
<evidence type="ECO:0000313" key="13">
    <source>
        <dbReference type="Proteomes" id="UP000229502"/>
    </source>
</evidence>
<evidence type="ECO:0000256" key="5">
    <source>
        <dbReference type="ARBA" id="ARBA00022741"/>
    </source>
</evidence>
<dbReference type="GO" id="GO:0170057">
    <property type="term" value="F:RNA ligase (GTP) activity"/>
    <property type="evidence" value="ECO:0007669"/>
    <property type="project" value="UniProtKB-EC"/>
</dbReference>
<sequence>NHGAGRKMSRTEAIRTIGREEFESSMANVIHNLPYQKVVDEAPGAYKDIDLVVETLVEAGITKKVAKLIPLAVIKGD</sequence>
<dbReference type="GO" id="GO:0072669">
    <property type="term" value="C:tRNA-splicing ligase complex"/>
    <property type="evidence" value="ECO:0007669"/>
    <property type="project" value="TreeGrafter"/>
</dbReference>
<reference evidence="13" key="1">
    <citation type="submission" date="2017-09" db="EMBL/GenBank/DDBJ databases">
        <title>Depth-based differentiation of microbial function through sediment-hosted aquifers and enrichment of novel symbionts in the deep terrestrial subsurface.</title>
        <authorList>
            <person name="Probst A.J."/>
            <person name="Ladd B."/>
            <person name="Jarett J.K."/>
            <person name="Geller-Mcgrath D.E."/>
            <person name="Sieber C.M.K."/>
            <person name="Emerson J.B."/>
            <person name="Anantharaman K."/>
            <person name="Thomas B.C."/>
            <person name="Malmstrom R."/>
            <person name="Stieglmeier M."/>
            <person name="Klingl A."/>
            <person name="Woyke T."/>
            <person name="Ryan C.M."/>
            <person name="Banfield J.F."/>
        </authorList>
    </citation>
    <scope>NUCLEOTIDE SEQUENCE [LARGE SCALE GENOMIC DNA]</scope>
</reference>
<dbReference type="PANTHER" id="PTHR11118">
    <property type="entry name" value="RNA-SPLICING LIGASE RTCB HOMOLOG"/>
    <property type="match status" value="1"/>
</dbReference>
<feature type="active site" description="GMP-histidine intermediate" evidence="10">
    <location>
        <position position="2"/>
    </location>
</feature>
<comment type="caution">
    <text evidence="12">The sequence shown here is derived from an EMBL/GenBank/DDBJ whole genome shotgun (WGS) entry which is preliminary data.</text>
</comment>
<keyword evidence="8" id="KW-0464">Manganese</keyword>
<dbReference type="AlphaFoldDB" id="A0A2M6YRS9"/>
<feature type="binding site" evidence="11">
    <location>
        <position position="75"/>
    </location>
    <ligand>
        <name>GMP</name>
        <dbReference type="ChEBI" id="CHEBI:58115"/>
    </ligand>
</feature>
<keyword evidence="5 11" id="KW-0547">Nucleotide-binding</keyword>
<dbReference type="PANTHER" id="PTHR11118:SF1">
    <property type="entry name" value="RNA-SPLICING LIGASE RTCB HOMOLOG"/>
    <property type="match status" value="1"/>
</dbReference>
<evidence type="ECO:0000256" key="4">
    <source>
        <dbReference type="ARBA" id="ARBA00022723"/>
    </source>
</evidence>
<feature type="non-terminal residue" evidence="12">
    <location>
        <position position="1"/>
    </location>
</feature>
<evidence type="ECO:0000256" key="10">
    <source>
        <dbReference type="PIRSR" id="PIRSR601233-1"/>
    </source>
</evidence>
<evidence type="ECO:0000256" key="8">
    <source>
        <dbReference type="ARBA" id="ARBA00023211"/>
    </source>
</evidence>
<gene>
    <name evidence="12" type="ORF">COT03_00935</name>
</gene>
<dbReference type="GO" id="GO:0042245">
    <property type="term" value="P:RNA repair"/>
    <property type="evidence" value="ECO:0007669"/>
    <property type="project" value="UniProtKB-KW"/>
</dbReference>
<keyword evidence="6" id="KW-0692">RNA repair</keyword>
<dbReference type="GO" id="GO:0046872">
    <property type="term" value="F:metal ion binding"/>
    <property type="evidence" value="ECO:0007669"/>
    <property type="project" value="UniProtKB-KW"/>
</dbReference>
<comment type="catalytic activity">
    <reaction evidence="9">
        <text>a 3'-end 3'-phospho-ribonucleotide-RNA + a 5'-end dephospho-ribonucleoside-RNA + GTP = a ribonucleotidyl-ribonucleotide-RNA + GMP + diphosphate</text>
        <dbReference type="Rhea" id="RHEA:68076"/>
        <dbReference type="Rhea" id="RHEA-COMP:10463"/>
        <dbReference type="Rhea" id="RHEA-COMP:13936"/>
        <dbReference type="Rhea" id="RHEA-COMP:17355"/>
        <dbReference type="ChEBI" id="CHEBI:33019"/>
        <dbReference type="ChEBI" id="CHEBI:37565"/>
        <dbReference type="ChEBI" id="CHEBI:58115"/>
        <dbReference type="ChEBI" id="CHEBI:83062"/>
        <dbReference type="ChEBI" id="CHEBI:138284"/>
        <dbReference type="ChEBI" id="CHEBI:173118"/>
        <dbReference type="EC" id="6.5.1.8"/>
    </reaction>
</comment>
<dbReference type="Pfam" id="PF01139">
    <property type="entry name" value="RtcB"/>
    <property type="match status" value="1"/>
</dbReference>
<keyword evidence="3 12" id="KW-0436">Ligase</keyword>
<evidence type="ECO:0000256" key="3">
    <source>
        <dbReference type="ARBA" id="ARBA00022598"/>
    </source>
</evidence>
<dbReference type="InterPro" id="IPR001233">
    <property type="entry name" value="RtcB"/>
</dbReference>
<keyword evidence="4" id="KW-0479">Metal-binding</keyword>
<dbReference type="GO" id="GO:0003972">
    <property type="term" value="F:RNA ligase (ATP) activity"/>
    <property type="evidence" value="ECO:0007669"/>
    <property type="project" value="TreeGrafter"/>
</dbReference>
<evidence type="ECO:0000313" key="12">
    <source>
        <dbReference type="EMBL" id="PIU35910.1"/>
    </source>
</evidence>
<accession>A0A2M6YRS9</accession>
<evidence type="ECO:0000256" key="7">
    <source>
        <dbReference type="ARBA" id="ARBA00023134"/>
    </source>
</evidence>
<dbReference type="EC" id="6.5.1.8" evidence="2"/>
<dbReference type="GO" id="GO:0006396">
    <property type="term" value="P:RNA processing"/>
    <property type="evidence" value="ECO:0007669"/>
    <property type="project" value="InterPro"/>
</dbReference>
<dbReference type="GO" id="GO:0005525">
    <property type="term" value="F:GTP binding"/>
    <property type="evidence" value="ECO:0007669"/>
    <property type="project" value="UniProtKB-KW"/>
</dbReference>
<evidence type="ECO:0000256" key="6">
    <source>
        <dbReference type="ARBA" id="ARBA00022800"/>
    </source>
</evidence>
<comment type="cofactor">
    <cofactor evidence="1">
        <name>Mn(2+)</name>
        <dbReference type="ChEBI" id="CHEBI:29035"/>
    </cofactor>
</comment>
<evidence type="ECO:0000256" key="1">
    <source>
        <dbReference type="ARBA" id="ARBA00001936"/>
    </source>
</evidence>
<dbReference type="Gene3D" id="3.90.1860.10">
    <property type="entry name" value="tRNA-splicing ligase RtcB"/>
    <property type="match status" value="1"/>
</dbReference>
<dbReference type="InterPro" id="IPR036025">
    <property type="entry name" value="RtcB-like_sf"/>
</dbReference>
<proteinExistence type="predicted"/>
<organism evidence="12 13">
    <name type="scientific">Candidatus Shapirobacteria bacterium CG07_land_8_20_14_0_80_39_18</name>
    <dbReference type="NCBI Taxonomy" id="1974882"/>
    <lineage>
        <taxon>Bacteria</taxon>
        <taxon>Candidatus Shapironibacteriota</taxon>
    </lineage>
</organism>
<evidence type="ECO:0000256" key="9">
    <source>
        <dbReference type="ARBA" id="ARBA00047746"/>
    </source>
</evidence>
<keyword evidence="7 11" id="KW-0342">GTP-binding</keyword>
<dbReference type="SUPFAM" id="SSF103365">
    <property type="entry name" value="Hypothetical protein PH1602"/>
    <property type="match status" value="1"/>
</dbReference>